<gene>
    <name evidence="3" type="primary">LOC104986204</name>
</gene>
<feature type="compositionally biased region" description="Basic and acidic residues" evidence="1">
    <location>
        <begin position="70"/>
        <end position="81"/>
    </location>
</feature>
<accession>A0A6P3GU89</accession>
<dbReference type="Proteomes" id="UP000515208">
    <property type="component" value="Unplaced"/>
</dbReference>
<evidence type="ECO:0000313" key="3">
    <source>
        <dbReference type="RefSeq" id="XP_010834958.1"/>
    </source>
</evidence>
<reference evidence="3" key="1">
    <citation type="submission" date="2025-08" db="UniProtKB">
        <authorList>
            <consortium name="RefSeq"/>
        </authorList>
    </citation>
    <scope>IDENTIFICATION</scope>
    <source>
        <tissue evidence="3">Blood</tissue>
    </source>
</reference>
<organism evidence="2 3">
    <name type="scientific">Bison bison bison</name>
    <name type="common">North American plains bison</name>
    <dbReference type="NCBI Taxonomy" id="43346"/>
    <lineage>
        <taxon>Eukaryota</taxon>
        <taxon>Metazoa</taxon>
        <taxon>Chordata</taxon>
        <taxon>Craniata</taxon>
        <taxon>Vertebrata</taxon>
        <taxon>Euteleostomi</taxon>
        <taxon>Mammalia</taxon>
        <taxon>Eutheria</taxon>
        <taxon>Laurasiatheria</taxon>
        <taxon>Artiodactyla</taxon>
        <taxon>Ruminantia</taxon>
        <taxon>Pecora</taxon>
        <taxon>Bovidae</taxon>
        <taxon>Bovinae</taxon>
        <taxon>Bison</taxon>
    </lineage>
</organism>
<evidence type="ECO:0000256" key="1">
    <source>
        <dbReference type="SAM" id="MobiDB-lite"/>
    </source>
</evidence>
<name>A0A6P3GU89_BISBB</name>
<dbReference type="KEGG" id="bbis:104986204"/>
<proteinExistence type="predicted"/>
<feature type="region of interest" description="Disordered" evidence="1">
    <location>
        <begin position="34"/>
        <end position="81"/>
    </location>
</feature>
<keyword evidence="2" id="KW-1185">Reference proteome</keyword>
<protein>
    <submittedName>
        <fullName evidence="3">Uncharacterized protein LOC104986204</fullName>
    </submittedName>
</protein>
<evidence type="ECO:0000313" key="2">
    <source>
        <dbReference type="Proteomes" id="UP000515208"/>
    </source>
</evidence>
<dbReference type="AlphaFoldDB" id="A0A6P3GU89"/>
<dbReference type="RefSeq" id="XP_010834958.1">
    <property type="nucleotide sequence ID" value="XM_010836656.1"/>
</dbReference>
<feature type="region of interest" description="Disordered" evidence="1">
    <location>
        <begin position="162"/>
        <end position="182"/>
    </location>
</feature>
<dbReference type="GeneID" id="104986204"/>
<sequence length="261" mass="26918">MEGALGKFINRKAAPAFDCKLVLIRPGGGWAQATKSQVRAGHPGRPWEPPAAGTSSALGGDAPGVGGGERTGEEESEGRGRVLAEVAVSAGRPSRRQSLTGLGVCSVARPRCRGSWPRPGPLPSSFQSPSGDARSTCNCLSHAHLQRRGLSPALGPWLLGGRITRDPPRKPPSCCPGMSSGATSPCQMKEEIRVRAAGGAGGLSGFQPRGLSFPPRGVIQGPGVLGVERPPSASPVWPGGNTTVIGCKDAKHKTLAFRENC</sequence>